<dbReference type="InterPro" id="IPR050624">
    <property type="entry name" value="HTH-type_Tx_Regulator"/>
</dbReference>
<dbReference type="Gene3D" id="1.10.357.10">
    <property type="entry name" value="Tetracycline Repressor, domain 2"/>
    <property type="match status" value="1"/>
</dbReference>
<feature type="domain" description="HTH tetR-type" evidence="3">
    <location>
        <begin position="2"/>
        <end position="62"/>
    </location>
</feature>
<dbReference type="InterPro" id="IPR009057">
    <property type="entry name" value="Homeodomain-like_sf"/>
</dbReference>
<dbReference type="Proteomes" id="UP000243494">
    <property type="component" value="Unassembled WGS sequence"/>
</dbReference>
<evidence type="ECO:0000313" key="5">
    <source>
        <dbReference type="Proteomes" id="UP000243494"/>
    </source>
</evidence>
<evidence type="ECO:0000313" key="4">
    <source>
        <dbReference type="EMBL" id="RDY24759.1"/>
    </source>
</evidence>
<accession>A0A371IWA8</accession>
<evidence type="ECO:0000256" key="2">
    <source>
        <dbReference type="PROSITE-ProRule" id="PRU00335"/>
    </source>
</evidence>
<comment type="caution">
    <text evidence="4">The sequence shown here is derived from an EMBL/GenBank/DDBJ whole genome shotgun (WGS) entry which is preliminary data.</text>
</comment>
<dbReference type="InterPro" id="IPR001647">
    <property type="entry name" value="HTH_TetR"/>
</dbReference>
<sequence>MDEKSKLIMEVAQTCFNTQGIKYTSIDEIVKECKISKSTFYKYFSTKENLVSEIISYSNEKFLKYTTDIDIDKKLNNRDKLKKKIIFILNYIKTNFFFNTQILNEFPEINGKSRKKIKNSIRANVLQAYYVSLIDVYGKKIENSVWEVIFILDSLVHEFSLINRLNDEDSKEELVETFILRTIDIYIENLKKIKPIIDKSIFYSYKEVDEKSSYKLLEVRFLEVVGKIKIIIDKIENKKLKEAILKVEEQAISKLYNSLIMDAMLAYLEKENVIKEDICLLNNLKIKLEEENLNDTNE</sequence>
<keyword evidence="5" id="KW-1185">Reference proteome</keyword>
<protein>
    <submittedName>
        <fullName evidence="4">TetR/AcrR family transcriptional regulator</fullName>
    </submittedName>
</protein>
<dbReference type="PANTHER" id="PTHR43479:SF22">
    <property type="entry name" value="TRANSCRIPTIONAL REGULATOR, TETR FAMILY"/>
    <property type="match status" value="1"/>
</dbReference>
<dbReference type="AlphaFoldDB" id="A0A371IWA8"/>
<gene>
    <name evidence="4" type="ORF">CHF27_000750</name>
</gene>
<name>A0A371IWA8_9FIRM</name>
<proteinExistence type="predicted"/>
<reference evidence="4 5" key="1">
    <citation type="journal article" date="2017" name="Genome Announc.">
        <title>Draft Genome Sequence of Romboutsia maritimum sp. nov. Strain CCRI-22766(T), Isolated from Coastal Estuarine Mud.</title>
        <authorList>
            <person name="Maheux A.F."/>
            <person name="Boudreau D.K."/>
            <person name="Berube E."/>
            <person name="Boissinot M."/>
            <person name="Raymond F."/>
            <person name="Brodeur S."/>
            <person name="Corbeil J."/>
            <person name="Brightwell G."/>
            <person name="Broda D."/>
            <person name="Omar R.F."/>
            <person name="Bergeron M.G."/>
        </authorList>
    </citation>
    <scope>NUCLEOTIDE SEQUENCE [LARGE SCALE GENOMIC DNA]</scope>
    <source>
        <strain evidence="4 5">CCRI-22766</strain>
    </source>
</reference>
<dbReference type="RefSeq" id="WP_095404882.1">
    <property type="nucleotide sequence ID" value="NZ_NOJZ02000001.1"/>
</dbReference>
<dbReference type="EMBL" id="NOJZ02000001">
    <property type="protein sequence ID" value="RDY24759.1"/>
    <property type="molecule type" value="Genomic_DNA"/>
</dbReference>
<organism evidence="4 5">
    <name type="scientific">Romboutsia maritimum</name>
    <dbReference type="NCBI Taxonomy" id="2020948"/>
    <lineage>
        <taxon>Bacteria</taxon>
        <taxon>Bacillati</taxon>
        <taxon>Bacillota</taxon>
        <taxon>Clostridia</taxon>
        <taxon>Peptostreptococcales</taxon>
        <taxon>Peptostreptococcaceae</taxon>
        <taxon>Romboutsia</taxon>
    </lineage>
</organism>
<keyword evidence="1 2" id="KW-0238">DNA-binding</keyword>
<dbReference type="OrthoDB" id="9785164at2"/>
<dbReference type="PANTHER" id="PTHR43479">
    <property type="entry name" value="ACREF/ENVCD OPERON REPRESSOR-RELATED"/>
    <property type="match status" value="1"/>
</dbReference>
<dbReference type="Pfam" id="PF00440">
    <property type="entry name" value="TetR_N"/>
    <property type="match status" value="1"/>
</dbReference>
<evidence type="ECO:0000259" key="3">
    <source>
        <dbReference type="PROSITE" id="PS50977"/>
    </source>
</evidence>
<dbReference type="PROSITE" id="PS50977">
    <property type="entry name" value="HTH_TETR_2"/>
    <property type="match status" value="1"/>
</dbReference>
<evidence type="ECO:0000256" key="1">
    <source>
        <dbReference type="ARBA" id="ARBA00023125"/>
    </source>
</evidence>
<dbReference type="PRINTS" id="PR00455">
    <property type="entry name" value="HTHTETR"/>
</dbReference>
<dbReference type="GO" id="GO:0003677">
    <property type="term" value="F:DNA binding"/>
    <property type="evidence" value="ECO:0007669"/>
    <property type="project" value="UniProtKB-UniRule"/>
</dbReference>
<dbReference type="SUPFAM" id="SSF46689">
    <property type="entry name" value="Homeodomain-like"/>
    <property type="match status" value="1"/>
</dbReference>
<feature type="DNA-binding region" description="H-T-H motif" evidence="2">
    <location>
        <begin position="25"/>
        <end position="44"/>
    </location>
</feature>